<dbReference type="EMBL" id="NAOO01000045">
    <property type="protein sequence ID" value="RFB82246.1"/>
    <property type="molecule type" value="Genomic_DNA"/>
</dbReference>
<gene>
    <name evidence="1" type="ORF">B5K10_31590</name>
</gene>
<organism evidence="1 2">
    <name type="scientific">Rhizobium leguminosarum bv. trifolii</name>
    <dbReference type="NCBI Taxonomy" id="386"/>
    <lineage>
        <taxon>Bacteria</taxon>
        <taxon>Pseudomonadati</taxon>
        <taxon>Pseudomonadota</taxon>
        <taxon>Alphaproteobacteria</taxon>
        <taxon>Hyphomicrobiales</taxon>
        <taxon>Rhizobiaceae</taxon>
        <taxon>Rhizobium/Agrobacterium group</taxon>
        <taxon>Rhizobium</taxon>
    </lineage>
</organism>
<protein>
    <submittedName>
        <fullName evidence="1">Uncharacterized protein</fullName>
    </submittedName>
</protein>
<reference evidence="1 2" key="1">
    <citation type="submission" date="2017-03" db="EMBL/GenBank/DDBJ databases">
        <title>Genome analysis of Rhizobial strains effectives or ineffectives for nitrogen fixation isolated from bean seeds.</title>
        <authorList>
            <person name="Peralta H."/>
            <person name="Aguilar-Vera A."/>
            <person name="Mora Y."/>
            <person name="Vargas-Lagunas C."/>
            <person name="Girard L."/>
            <person name="Mora J."/>
        </authorList>
    </citation>
    <scope>NUCLEOTIDE SEQUENCE [LARGE SCALE GENOMIC DNA]</scope>
    <source>
        <strain evidence="1 2">CCGM5</strain>
    </source>
</reference>
<evidence type="ECO:0000313" key="2">
    <source>
        <dbReference type="Proteomes" id="UP000256748"/>
    </source>
</evidence>
<dbReference type="AlphaFoldDB" id="A0A3E1AZ94"/>
<accession>A0A3E1AZ94</accession>
<dbReference type="Proteomes" id="UP000256748">
    <property type="component" value="Unassembled WGS sequence"/>
</dbReference>
<comment type="caution">
    <text evidence="1">The sequence shown here is derived from an EMBL/GenBank/DDBJ whole genome shotgun (WGS) entry which is preliminary data.</text>
</comment>
<sequence length="74" mass="7760">MPPGSCIGSAGCRLGLLINFTLYSASSSALCRGSAERVADARDKPEHDGRGLGAALRQQSEPLLGIIRTAQLNY</sequence>
<name>A0A3E1AZ94_RHILT</name>
<proteinExistence type="predicted"/>
<evidence type="ECO:0000313" key="1">
    <source>
        <dbReference type="EMBL" id="RFB82246.1"/>
    </source>
</evidence>